<proteinExistence type="predicted"/>
<organism evidence="1 2">
    <name type="scientific">Saccharomyces kudriavzevii (strain ATCC MYA-4449 / AS 2.2408 / CBS 8840 / NBRC 1802 / NCYC 2889)</name>
    <name type="common">Yeast</name>
    <dbReference type="NCBI Taxonomy" id="226230"/>
    <lineage>
        <taxon>Eukaryota</taxon>
        <taxon>Fungi</taxon>
        <taxon>Dikarya</taxon>
        <taxon>Ascomycota</taxon>
        <taxon>Saccharomycotina</taxon>
        <taxon>Saccharomycetes</taxon>
        <taxon>Saccharomycetales</taxon>
        <taxon>Saccharomycetaceae</taxon>
        <taxon>Saccharomyces</taxon>
    </lineage>
</organism>
<keyword evidence="2" id="KW-1185">Reference proteome</keyword>
<dbReference type="Proteomes" id="UP001162087">
    <property type="component" value="Chromosome 9"/>
</dbReference>
<accession>A0AA35JL52</accession>
<evidence type="ECO:0000313" key="1">
    <source>
        <dbReference type="EMBL" id="CAI4064306.1"/>
    </source>
</evidence>
<dbReference type="EMBL" id="OX365904">
    <property type="protein sequence ID" value="CAI4064306.1"/>
    <property type="molecule type" value="Genomic_DNA"/>
</dbReference>
<gene>
    <name evidence="1" type="primary">SKDI09G0100</name>
    <name evidence="1" type="ORF">SKDI_09G0100</name>
</gene>
<reference evidence="1" key="1">
    <citation type="submission" date="2022-10" db="EMBL/GenBank/DDBJ databases">
        <authorList>
            <person name="Byrne P K."/>
        </authorList>
    </citation>
    <scope>NUCLEOTIDE SEQUENCE</scope>
    <source>
        <strain evidence="1">IFO1802</strain>
    </source>
</reference>
<protein>
    <submittedName>
        <fullName evidence="1">Uncharacterized protein</fullName>
    </submittedName>
</protein>
<name>A0AA35JL52_SACK1</name>
<evidence type="ECO:0000313" key="2">
    <source>
        <dbReference type="Proteomes" id="UP001162087"/>
    </source>
</evidence>
<sequence>MDARSLAADASKPQGKNADSGNKGTSSGNEGSANKDRNRNRNRNRNKNRNRIRDNNEVDKPKPVTANKEGQNEKSQKKNRRRRNNNETTKKDIPAYSKKVQEDGQKQTAKRQKEIDQCIHVLPDFKLFKKGRHVTSFGYRISLMTDSGKASQKVLFNIPLDYPKTPIKLAMRNNEDVSSYMEIVTANFNWKARQLVKENWEILSQINYLISEFENLKQPEYKQIDNLRNSFYRAL</sequence>
<dbReference type="OrthoDB" id="4070430at2759"/>